<proteinExistence type="predicted"/>
<accession>X0ZUB0</accession>
<organism evidence="1">
    <name type="scientific">marine sediment metagenome</name>
    <dbReference type="NCBI Taxonomy" id="412755"/>
    <lineage>
        <taxon>unclassified sequences</taxon>
        <taxon>metagenomes</taxon>
        <taxon>ecological metagenomes</taxon>
    </lineage>
</organism>
<sequence length="50" mass="6072">MDIRKMKSEEFKLLEERIKGLSMKVNILSEEVVIFREKLSRVVIHDNRKR</sequence>
<comment type="caution">
    <text evidence="1">The sequence shown here is derived from an EMBL/GenBank/DDBJ whole genome shotgun (WGS) entry which is preliminary data.</text>
</comment>
<name>X0ZUB0_9ZZZZ</name>
<evidence type="ECO:0000313" key="1">
    <source>
        <dbReference type="EMBL" id="GAG61567.1"/>
    </source>
</evidence>
<gene>
    <name evidence="1" type="ORF">S01H4_20116</name>
</gene>
<dbReference type="EMBL" id="BART01009021">
    <property type="protein sequence ID" value="GAG61567.1"/>
    <property type="molecule type" value="Genomic_DNA"/>
</dbReference>
<dbReference type="AlphaFoldDB" id="X0ZUB0"/>
<reference evidence="1" key="1">
    <citation type="journal article" date="2014" name="Front. Microbiol.">
        <title>High frequency of phylogenetically diverse reductive dehalogenase-homologous genes in deep subseafloor sedimentary metagenomes.</title>
        <authorList>
            <person name="Kawai M."/>
            <person name="Futagami T."/>
            <person name="Toyoda A."/>
            <person name="Takaki Y."/>
            <person name="Nishi S."/>
            <person name="Hori S."/>
            <person name="Arai W."/>
            <person name="Tsubouchi T."/>
            <person name="Morono Y."/>
            <person name="Uchiyama I."/>
            <person name="Ito T."/>
            <person name="Fujiyama A."/>
            <person name="Inagaki F."/>
            <person name="Takami H."/>
        </authorList>
    </citation>
    <scope>NUCLEOTIDE SEQUENCE</scope>
    <source>
        <strain evidence="1">Expedition CK06-06</strain>
    </source>
</reference>
<protein>
    <submittedName>
        <fullName evidence="1">Uncharacterized protein</fullName>
    </submittedName>
</protein>